<evidence type="ECO:0000256" key="6">
    <source>
        <dbReference type="ARBA" id="ARBA00045869"/>
    </source>
</evidence>
<dbReference type="InterPro" id="IPR001279">
    <property type="entry name" value="Metallo-B-lactamas"/>
</dbReference>
<proteinExistence type="predicted"/>
<dbReference type="SMART" id="SM00849">
    <property type="entry name" value="Lactamase_B"/>
    <property type="match status" value="1"/>
</dbReference>
<comment type="subcellular location">
    <subcellularLocation>
        <location evidence="1">Cytoplasm</location>
        <location evidence="1">Cytosol</location>
    </subcellularLocation>
</comment>
<gene>
    <name evidence="8" type="ORF">AFM16_04325</name>
    <name evidence="9" type="ORF">HCX60_04530</name>
</gene>
<dbReference type="EMBL" id="LHQL01000001">
    <property type="protein sequence ID" value="OOQ55242.1"/>
    <property type="molecule type" value="Genomic_DNA"/>
</dbReference>
<dbReference type="AlphaFoldDB" id="A0AAE6Y4E2"/>
<comment type="catalytic activity">
    <reaction evidence="5">
        <text>a ribonucleotidyl-ribonucleotide-RNA + H2O = a 3'-end ribonucleotide-RNA + a 5'-end 5'-phospho-ribonucleoside-RNA + H(+)</text>
        <dbReference type="Rhea" id="RHEA:68096"/>
        <dbReference type="Rhea" id="RHEA-COMP:15179"/>
        <dbReference type="Rhea" id="RHEA-COMP:17355"/>
        <dbReference type="Rhea" id="RHEA-COMP:17428"/>
        <dbReference type="ChEBI" id="CHEBI:15377"/>
        <dbReference type="ChEBI" id="CHEBI:15378"/>
        <dbReference type="ChEBI" id="CHEBI:74896"/>
        <dbReference type="ChEBI" id="CHEBI:138282"/>
        <dbReference type="ChEBI" id="CHEBI:173118"/>
    </reaction>
    <physiologicalReaction direction="left-to-right" evidence="5">
        <dbReference type="Rhea" id="RHEA:68097"/>
    </physiologicalReaction>
</comment>
<dbReference type="Gene3D" id="3.60.15.10">
    <property type="entry name" value="Ribonuclease Z/Hydroxyacylglutathione hydrolase-like"/>
    <property type="match status" value="1"/>
</dbReference>
<dbReference type="RefSeq" id="WP_030786849.1">
    <property type="nucleotide sequence ID" value="NZ_CM007717.1"/>
</dbReference>
<sequence length="187" mass="19848">MAAIFRTLTAGYVGPRTASTVSLVRDGDTVVVVDPGMVADRSLILDPLAAEGVAPDRVTDVVFSHHHPDHTLNAALFPAARFHDHWAVYQDDLWTDRPADGFRLSPSIRLAATPGHTPEDISTLVDTAEGLVVFTHLWWDAAGPVEDPYATDPAALHASRARILALSPALIVPGHGSPFAPDAGTPA</sequence>
<feature type="domain" description="Metallo-beta-lactamase" evidence="7">
    <location>
        <begin position="18"/>
        <end position="175"/>
    </location>
</feature>
<dbReference type="InterPro" id="IPR039344">
    <property type="entry name" value="MBLAC1"/>
</dbReference>
<evidence type="ECO:0000313" key="8">
    <source>
        <dbReference type="EMBL" id="OOQ55242.1"/>
    </source>
</evidence>
<comment type="function">
    <text evidence="6">Endoribonuclease that catalyzes the hydrolysis of histone-coding pre-mRNA 3'-end. Involved in histone pre-mRNA processing during the S-phase of the cell cycle, which is required for entering/progressing through S-phase. Cleaves histone pre-mRNA at a major and a minor cleavage site after the 5'-ACCCA-3' and the 5'-ACCCACA-3' sequence, respectively, and located downstream of the stem-loop. May require the presence of the HDE element located at the histone pre-RNA 3'-end to avoid non-specific cleavage.</text>
</comment>
<evidence type="ECO:0000313" key="11">
    <source>
        <dbReference type="Proteomes" id="UP000502504"/>
    </source>
</evidence>
<evidence type="ECO:0000256" key="1">
    <source>
        <dbReference type="ARBA" id="ARBA00004514"/>
    </source>
</evidence>
<dbReference type="GO" id="GO:0005829">
    <property type="term" value="C:cytosol"/>
    <property type="evidence" value="ECO:0007669"/>
    <property type="project" value="UniProtKB-SubCell"/>
</dbReference>
<evidence type="ECO:0000256" key="5">
    <source>
        <dbReference type="ARBA" id="ARBA00044690"/>
    </source>
</evidence>
<evidence type="ECO:0000256" key="4">
    <source>
        <dbReference type="ARBA" id="ARBA00032988"/>
    </source>
</evidence>
<evidence type="ECO:0000313" key="10">
    <source>
        <dbReference type="Proteomes" id="UP000190306"/>
    </source>
</evidence>
<dbReference type="PANTHER" id="PTHR23200">
    <property type="entry name" value="METALLO-BETA-LACTAMASE DOMAIN-CONTAINING PROTEIN 1"/>
    <property type="match status" value="1"/>
</dbReference>
<dbReference type="GeneID" id="93962362"/>
<dbReference type="CDD" id="cd07711">
    <property type="entry name" value="MBLAC1-like_MBL-fold"/>
    <property type="match status" value="1"/>
</dbReference>
<name>A0AAE6Y4E2_STRAT</name>
<evidence type="ECO:0000256" key="3">
    <source>
        <dbReference type="ARBA" id="ARBA00014856"/>
    </source>
</evidence>
<protein>
    <recommendedName>
        <fullName evidence="3">Metallo-beta-lactamase domain-containing protein 1</fullName>
    </recommendedName>
    <alternativeName>
        <fullName evidence="4">Endoribonuclease MBLAC1</fullName>
    </alternativeName>
</protein>
<dbReference type="Proteomes" id="UP000190306">
    <property type="component" value="Chromosome"/>
</dbReference>
<evidence type="ECO:0000259" key="7">
    <source>
        <dbReference type="SMART" id="SM00849"/>
    </source>
</evidence>
<dbReference type="SUPFAM" id="SSF56281">
    <property type="entry name" value="Metallo-hydrolase/oxidoreductase"/>
    <property type="match status" value="1"/>
</dbReference>
<reference evidence="8 10" key="1">
    <citation type="submission" date="2015-07" db="EMBL/GenBank/DDBJ databases">
        <title>Draft Genome Sequence of Streptomyces antibioticus, IMRU 3720 reveals insights in the evolution of actinomycin biosynthetic gene clusters in Streptomyces.</title>
        <authorList>
            <person name="Crnovcic I."/>
            <person name="Ruckert C."/>
            <person name="Kalinowksi J."/>
            <person name="Keller U."/>
        </authorList>
    </citation>
    <scope>NUCLEOTIDE SEQUENCE [LARGE SCALE GENOMIC DNA]</scope>
    <source>
        <strain evidence="8 10">DSM 41481</strain>
    </source>
</reference>
<reference evidence="9 11" key="2">
    <citation type="submission" date="2020-03" db="EMBL/GenBank/DDBJ databases">
        <title>Is there a link between lipid content and antibiotic production in Streptomyces?</title>
        <authorList>
            <person name="David M."/>
            <person name="Lejeune C."/>
            <person name="Abreu S."/>
            <person name="Thibessard A."/>
            <person name="Leblond P."/>
            <person name="Chaminade P."/>
            <person name="Virolle M.-J."/>
        </authorList>
    </citation>
    <scope>NUCLEOTIDE SEQUENCE [LARGE SCALE GENOMIC DNA]</scope>
    <source>
        <strain evidence="9 11">DSM 41481</strain>
    </source>
</reference>
<keyword evidence="10" id="KW-1185">Reference proteome</keyword>
<accession>A0AAE6Y4E2</accession>
<dbReference type="InterPro" id="IPR036866">
    <property type="entry name" value="RibonucZ/Hydroxyglut_hydro"/>
</dbReference>
<dbReference type="EMBL" id="CP050692">
    <property type="protein sequence ID" value="QIT42881.1"/>
    <property type="molecule type" value="Genomic_DNA"/>
</dbReference>
<dbReference type="PANTHER" id="PTHR23200:SF48">
    <property type="entry name" value="METALLO-BETA-LACTAMASE DOMAIN-CONTAINING PROTEIN 1"/>
    <property type="match status" value="1"/>
</dbReference>
<organism evidence="9 11">
    <name type="scientific">Streptomyces antibioticus</name>
    <dbReference type="NCBI Taxonomy" id="1890"/>
    <lineage>
        <taxon>Bacteria</taxon>
        <taxon>Bacillati</taxon>
        <taxon>Actinomycetota</taxon>
        <taxon>Actinomycetes</taxon>
        <taxon>Kitasatosporales</taxon>
        <taxon>Streptomycetaceae</taxon>
        <taxon>Streptomyces</taxon>
    </lineage>
</organism>
<evidence type="ECO:0000256" key="2">
    <source>
        <dbReference type="ARBA" id="ARBA00011738"/>
    </source>
</evidence>
<evidence type="ECO:0000313" key="9">
    <source>
        <dbReference type="EMBL" id="QIT42881.1"/>
    </source>
</evidence>
<dbReference type="Proteomes" id="UP000502504">
    <property type="component" value="Chromosome"/>
</dbReference>
<dbReference type="Pfam" id="PF00753">
    <property type="entry name" value="Lactamase_B"/>
    <property type="match status" value="1"/>
</dbReference>
<comment type="subunit">
    <text evidence="2">Homodimer.</text>
</comment>